<dbReference type="OrthoDB" id="2565191at2759"/>
<protein>
    <submittedName>
        <fullName evidence="2">Uncharacterized protein</fullName>
    </submittedName>
</protein>
<sequence>MTASGTGAEQHCYTHTLPSPPSVPASYMGRLGSNPPQPATQLTEIYRVAWRMTSIRVLHCGPARHRRRINSGRDIIPSGPTWARFVGVLDGARQVDLVVKHAIAMNQERDVFESIEHNAEDAPPQPRKRYANVYDAVAGRVSTQEFRLAPSLDSRNSLPSTFHSVPPDEVLFRRLSAPTRYQEDDIYFANERLPPDQTLPDSDLLKAIHTYASDFYSSATADRGRSTWLSMDETALIAMGILLEETAVEALGETGDMVFVEGEEVVGTDEPGYESEVSITSGRRSVPSTLGFSGAGRTRTTGVGRSGDELVGMKRKKRRLSKSGRAKDDAVQTDGEDI</sequence>
<dbReference type="GO" id="GO:0006360">
    <property type="term" value="P:transcription by RNA polymerase I"/>
    <property type="evidence" value="ECO:0007669"/>
    <property type="project" value="InterPro"/>
</dbReference>
<dbReference type="EMBL" id="DS016984">
    <property type="protein sequence ID" value="KMU83872.1"/>
    <property type="molecule type" value="Genomic_DNA"/>
</dbReference>
<feature type="region of interest" description="Disordered" evidence="1">
    <location>
        <begin position="284"/>
        <end position="338"/>
    </location>
</feature>
<dbReference type="InterPro" id="IPR022793">
    <property type="entry name" value="Rrn10"/>
</dbReference>
<evidence type="ECO:0000256" key="1">
    <source>
        <dbReference type="SAM" id="MobiDB-lite"/>
    </source>
</evidence>
<reference evidence="3" key="1">
    <citation type="journal article" date="2010" name="Genome Res.">
        <title>Population genomic sequencing of Coccidioides fungi reveals recent hybridization and transposon control.</title>
        <authorList>
            <person name="Neafsey D.E."/>
            <person name="Barker B.M."/>
            <person name="Sharpton T.J."/>
            <person name="Stajich J.E."/>
            <person name="Park D.J."/>
            <person name="Whiston E."/>
            <person name="Hung C.-Y."/>
            <person name="McMahan C."/>
            <person name="White J."/>
            <person name="Sykes S."/>
            <person name="Heiman D."/>
            <person name="Young S."/>
            <person name="Zeng Q."/>
            <person name="Abouelleil A."/>
            <person name="Aftuck L."/>
            <person name="Bessette D."/>
            <person name="Brown A."/>
            <person name="FitzGerald M."/>
            <person name="Lui A."/>
            <person name="Macdonald J.P."/>
            <person name="Priest M."/>
            <person name="Orbach M.J."/>
            <person name="Galgiani J.N."/>
            <person name="Kirkland T.N."/>
            <person name="Cole G.T."/>
            <person name="Birren B.W."/>
            <person name="Henn M.R."/>
            <person name="Taylor J.W."/>
            <person name="Rounsley S.D."/>
        </authorList>
    </citation>
    <scope>NUCLEOTIDE SEQUENCE [LARGE SCALE GENOMIC DNA]</scope>
    <source>
        <strain evidence="3">H538.4</strain>
    </source>
</reference>
<gene>
    <name evidence="2" type="ORF">CIHG_01656</name>
</gene>
<dbReference type="Proteomes" id="UP000054563">
    <property type="component" value="Unassembled WGS sequence"/>
</dbReference>
<dbReference type="PANTHER" id="PTHR28054">
    <property type="entry name" value="RNA POLYMERASE I-SPECIFIC TRANSCRIPTION INITIATION FACTOR RRN10"/>
    <property type="match status" value="1"/>
</dbReference>
<dbReference type="VEuPathDB" id="FungiDB:CIHG_01656"/>
<feature type="compositionally biased region" description="Basic residues" evidence="1">
    <location>
        <begin position="313"/>
        <end position="324"/>
    </location>
</feature>
<evidence type="ECO:0000313" key="2">
    <source>
        <dbReference type="EMBL" id="KMU83872.1"/>
    </source>
</evidence>
<dbReference type="eggNOG" id="ENOG502S1BQ">
    <property type="taxonomic scope" value="Eukaryota"/>
</dbReference>
<organism evidence="2 3">
    <name type="scientific">Coccidioides immitis H538.4</name>
    <dbReference type="NCBI Taxonomy" id="396776"/>
    <lineage>
        <taxon>Eukaryota</taxon>
        <taxon>Fungi</taxon>
        <taxon>Dikarya</taxon>
        <taxon>Ascomycota</taxon>
        <taxon>Pezizomycotina</taxon>
        <taxon>Eurotiomycetes</taxon>
        <taxon>Eurotiomycetidae</taxon>
        <taxon>Onygenales</taxon>
        <taxon>Onygenaceae</taxon>
        <taxon>Coccidioides</taxon>
    </lineage>
</organism>
<proteinExistence type="predicted"/>
<name>A0A0J8RG44_COCIT</name>
<dbReference type="AlphaFoldDB" id="A0A0J8RG44"/>
<accession>A0A0J8RG44</accession>
<evidence type="ECO:0000313" key="3">
    <source>
        <dbReference type="Proteomes" id="UP000054563"/>
    </source>
</evidence>
<dbReference type="PANTHER" id="PTHR28054:SF1">
    <property type="entry name" value="RNA POLYMERASE I-SPECIFIC TRANSCRIPTION INITIATION FACTOR RRN10"/>
    <property type="match status" value="1"/>
</dbReference>
<dbReference type="STRING" id="396776.A0A0J8RG44"/>